<dbReference type="SFLD" id="SFLDG01082">
    <property type="entry name" value="B12-binding_domain_containing"/>
    <property type="match status" value="1"/>
</dbReference>
<dbReference type="Pfam" id="PF04055">
    <property type="entry name" value="Radical_SAM"/>
    <property type="match status" value="1"/>
</dbReference>
<dbReference type="GO" id="GO:0003824">
    <property type="term" value="F:catalytic activity"/>
    <property type="evidence" value="ECO:0007669"/>
    <property type="project" value="InterPro"/>
</dbReference>
<gene>
    <name evidence="8" type="ORF">H206_00187</name>
</gene>
<accession>A0A444J2Q8</accession>
<proteinExistence type="predicted"/>
<dbReference type="Pfam" id="PF16199">
    <property type="entry name" value="Radical_SAM_C"/>
    <property type="match status" value="1"/>
</dbReference>
<dbReference type="InterPro" id="IPR007197">
    <property type="entry name" value="rSAM"/>
</dbReference>
<feature type="domain" description="Radical SAM core" evidence="7">
    <location>
        <begin position="3"/>
        <end position="240"/>
    </location>
</feature>
<evidence type="ECO:0000256" key="1">
    <source>
        <dbReference type="ARBA" id="ARBA00001966"/>
    </source>
</evidence>
<protein>
    <submittedName>
        <fullName evidence="8">Radical SAM superfamily protein</fullName>
    </submittedName>
</protein>
<keyword evidence="4" id="KW-0479">Metal-binding</keyword>
<dbReference type="EMBL" id="MTKO01000041">
    <property type="protein sequence ID" value="RWX47145.1"/>
    <property type="molecule type" value="Genomic_DNA"/>
</dbReference>
<dbReference type="PANTHER" id="PTHR11135">
    <property type="entry name" value="HISTONE ACETYLTRANSFERASE-RELATED"/>
    <property type="match status" value="1"/>
</dbReference>
<organism evidence="8 9">
    <name type="scientific">Candidatus Electrothrix aarhusensis</name>
    <dbReference type="NCBI Taxonomy" id="1859131"/>
    <lineage>
        <taxon>Bacteria</taxon>
        <taxon>Pseudomonadati</taxon>
        <taxon>Thermodesulfobacteriota</taxon>
        <taxon>Desulfobulbia</taxon>
        <taxon>Desulfobulbales</taxon>
        <taxon>Desulfobulbaceae</taxon>
        <taxon>Candidatus Electrothrix</taxon>
    </lineage>
</organism>
<comment type="cofactor">
    <cofactor evidence="1">
        <name>[4Fe-4S] cluster</name>
        <dbReference type="ChEBI" id="CHEBI:49883"/>
    </cofactor>
</comment>
<name>A0A444J2Q8_9BACT</name>
<dbReference type="Proteomes" id="UP000287853">
    <property type="component" value="Unassembled WGS sequence"/>
</dbReference>
<dbReference type="PANTHER" id="PTHR11135:SF0">
    <property type="entry name" value="ELONGATOR COMPLEX PROTEIN 3"/>
    <property type="match status" value="1"/>
</dbReference>
<comment type="caution">
    <text evidence="8">The sequence shown here is derived from an EMBL/GenBank/DDBJ whole genome shotgun (WGS) entry which is preliminary data.</text>
</comment>
<evidence type="ECO:0000259" key="7">
    <source>
        <dbReference type="PROSITE" id="PS51918"/>
    </source>
</evidence>
<dbReference type="SFLD" id="SFLDG01086">
    <property type="entry name" value="elongater_protein-like"/>
    <property type="match status" value="1"/>
</dbReference>
<dbReference type="InterPro" id="IPR032432">
    <property type="entry name" value="Radical_SAM_C"/>
</dbReference>
<dbReference type="GO" id="GO:0046872">
    <property type="term" value="F:metal ion binding"/>
    <property type="evidence" value="ECO:0007669"/>
    <property type="project" value="UniProtKB-KW"/>
</dbReference>
<evidence type="ECO:0000256" key="5">
    <source>
        <dbReference type="ARBA" id="ARBA00023004"/>
    </source>
</evidence>
<dbReference type="InterPro" id="IPR006638">
    <property type="entry name" value="Elp3/MiaA/NifB-like_rSAM"/>
</dbReference>
<evidence type="ECO:0000256" key="4">
    <source>
        <dbReference type="ARBA" id="ARBA00022723"/>
    </source>
</evidence>
<dbReference type="CDD" id="cd01335">
    <property type="entry name" value="Radical_SAM"/>
    <property type="match status" value="1"/>
</dbReference>
<dbReference type="GO" id="GO:0005737">
    <property type="term" value="C:cytoplasm"/>
    <property type="evidence" value="ECO:0007669"/>
    <property type="project" value="TreeGrafter"/>
</dbReference>
<keyword evidence="5" id="KW-0408">Iron</keyword>
<keyword evidence="6" id="KW-0411">Iron-sulfur</keyword>
<dbReference type="SUPFAM" id="SSF102114">
    <property type="entry name" value="Radical SAM enzymes"/>
    <property type="match status" value="1"/>
</dbReference>
<dbReference type="GO" id="GO:0002926">
    <property type="term" value="P:tRNA wobble base 5-methoxycarbonylmethyl-2-thiouridinylation"/>
    <property type="evidence" value="ECO:0007669"/>
    <property type="project" value="TreeGrafter"/>
</dbReference>
<keyword evidence="9" id="KW-1185">Reference proteome</keyword>
<dbReference type="PROSITE" id="PS51918">
    <property type="entry name" value="RADICAL_SAM"/>
    <property type="match status" value="1"/>
</dbReference>
<evidence type="ECO:0000313" key="9">
    <source>
        <dbReference type="Proteomes" id="UP000287853"/>
    </source>
</evidence>
<dbReference type="AlphaFoldDB" id="A0A444J2Q8"/>
<dbReference type="SMART" id="SM00729">
    <property type="entry name" value="Elp3"/>
    <property type="match status" value="1"/>
</dbReference>
<dbReference type="SFLD" id="SFLDS00029">
    <property type="entry name" value="Radical_SAM"/>
    <property type="match status" value="1"/>
</dbReference>
<dbReference type="Gene3D" id="3.80.30.20">
    <property type="entry name" value="tm_1862 like domain"/>
    <property type="match status" value="1"/>
</dbReference>
<dbReference type="GO" id="GO:0051539">
    <property type="term" value="F:4 iron, 4 sulfur cluster binding"/>
    <property type="evidence" value="ECO:0007669"/>
    <property type="project" value="UniProtKB-KW"/>
</dbReference>
<evidence type="ECO:0000256" key="2">
    <source>
        <dbReference type="ARBA" id="ARBA00022485"/>
    </source>
</evidence>
<keyword evidence="3" id="KW-0949">S-adenosyl-L-methionine</keyword>
<dbReference type="InterPro" id="IPR058240">
    <property type="entry name" value="rSAM_sf"/>
</dbReference>
<keyword evidence="2" id="KW-0004">4Fe-4S</keyword>
<evidence type="ECO:0000256" key="3">
    <source>
        <dbReference type="ARBA" id="ARBA00022691"/>
    </source>
</evidence>
<reference evidence="8 9" key="1">
    <citation type="submission" date="2017-01" db="EMBL/GenBank/DDBJ databases">
        <title>The cable genome- insights into the physiology and evolution of filamentous bacteria capable of sulfide oxidation via long distance electron transfer.</title>
        <authorList>
            <person name="Schreiber L."/>
            <person name="Bjerg J.T."/>
            <person name="Boggild A."/>
            <person name="Van De Vossenberg J."/>
            <person name="Meysman F."/>
            <person name="Nielsen L.P."/>
            <person name="Schramm A."/>
            <person name="Kjeldsen K.U."/>
        </authorList>
    </citation>
    <scope>NUCLEOTIDE SEQUENCE [LARGE SCALE GENOMIC DNA]</scope>
    <source>
        <strain evidence="8">MCF</strain>
    </source>
</reference>
<dbReference type="InterPro" id="IPR023404">
    <property type="entry name" value="rSAM_horseshoe"/>
</dbReference>
<sequence length="340" mass="38271">MRMHPEPLLVIPVFIPHEGCPHCCVFCNQRRISGFTERPVNGEDVQTTVHTWLDRKGLDKRKVQVAFYGGSFTGLPQMRQQELLGAVAPFLEQGRVQSLRLSTRPDYINQERVELLGRYQVSTVELGVQSMNDRVLALAKRGHSAADVAQGVPVLRQAGMEIGIQLLLGLSGDTRTTLRQSVEQVIALQPDFVRIYPLLVVQHSELAEQYKRGEYTPLTLDKAVVLAAWMKQRFDQTGIRVVRMGLQAGPELESSLLAGPWHPAFGEMVASRLMLRQTRKLLSQVLSEKTIHLSINERDQSVFRGMKSSNVKRLQQLGLWQRIVLNTDPALPRGTVRLLS</sequence>
<evidence type="ECO:0000313" key="8">
    <source>
        <dbReference type="EMBL" id="RWX47145.1"/>
    </source>
</evidence>
<dbReference type="InterPro" id="IPR039661">
    <property type="entry name" value="ELP3"/>
</dbReference>
<evidence type="ECO:0000256" key="6">
    <source>
        <dbReference type="ARBA" id="ARBA00023014"/>
    </source>
</evidence>